<dbReference type="EMBL" id="CAMXCT010005346">
    <property type="protein sequence ID" value="CAI4012132.1"/>
    <property type="molecule type" value="Genomic_DNA"/>
</dbReference>
<proteinExistence type="predicted"/>
<feature type="region of interest" description="Disordered" evidence="1">
    <location>
        <begin position="208"/>
        <end position="232"/>
    </location>
</feature>
<protein>
    <submittedName>
        <fullName evidence="3">BRCA1-associated RING domain protein 1</fullName>
    </submittedName>
</protein>
<dbReference type="AlphaFoldDB" id="A0A9P1GJ17"/>
<keyword evidence="4" id="KW-1185">Reference proteome</keyword>
<dbReference type="EMBL" id="CAMXCT020005346">
    <property type="protein sequence ID" value="CAL1165507.1"/>
    <property type="molecule type" value="Genomic_DNA"/>
</dbReference>
<reference evidence="3 4" key="2">
    <citation type="submission" date="2024-05" db="EMBL/GenBank/DDBJ databases">
        <authorList>
            <person name="Chen Y."/>
            <person name="Shah S."/>
            <person name="Dougan E. K."/>
            <person name="Thang M."/>
            <person name="Chan C."/>
        </authorList>
    </citation>
    <scope>NUCLEOTIDE SEQUENCE [LARGE SCALE GENOMIC DNA]</scope>
</reference>
<dbReference type="EMBL" id="CAMXCT030005346">
    <property type="protein sequence ID" value="CAL4799444.1"/>
    <property type="molecule type" value="Genomic_DNA"/>
</dbReference>
<reference evidence="2" key="1">
    <citation type="submission" date="2022-10" db="EMBL/GenBank/DDBJ databases">
        <authorList>
            <person name="Chen Y."/>
            <person name="Dougan E. K."/>
            <person name="Chan C."/>
            <person name="Rhodes N."/>
            <person name="Thang M."/>
        </authorList>
    </citation>
    <scope>NUCLEOTIDE SEQUENCE</scope>
</reference>
<gene>
    <name evidence="2" type="ORF">C1SCF055_LOCUS37229</name>
</gene>
<evidence type="ECO:0000256" key="1">
    <source>
        <dbReference type="SAM" id="MobiDB-lite"/>
    </source>
</evidence>
<name>A0A9P1GJ17_9DINO</name>
<dbReference type="Proteomes" id="UP001152797">
    <property type="component" value="Unassembled WGS sequence"/>
</dbReference>
<organism evidence="2">
    <name type="scientific">Cladocopium goreaui</name>
    <dbReference type="NCBI Taxonomy" id="2562237"/>
    <lineage>
        <taxon>Eukaryota</taxon>
        <taxon>Sar</taxon>
        <taxon>Alveolata</taxon>
        <taxon>Dinophyceae</taxon>
        <taxon>Suessiales</taxon>
        <taxon>Symbiodiniaceae</taxon>
        <taxon>Cladocopium</taxon>
    </lineage>
</organism>
<comment type="caution">
    <text evidence="2">The sequence shown here is derived from an EMBL/GenBank/DDBJ whole genome shotgun (WGS) entry which is preliminary data.</text>
</comment>
<evidence type="ECO:0000313" key="2">
    <source>
        <dbReference type="EMBL" id="CAI4012132.1"/>
    </source>
</evidence>
<feature type="compositionally biased region" description="Polar residues" evidence="1">
    <location>
        <begin position="211"/>
        <end position="220"/>
    </location>
</feature>
<evidence type="ECO:0000313" key="4">
    <source>
        <dbReference type="Proteomes" id="UP001152797"/>
    </source>
</evidence>
<accession>A0A9P1GJ17</accession>
<sequence length="232" mass="25238">MAAIDAETPPQIEILNLTWASVISTAAAVPLHAEGLLFGGDGPVIDGFRLLGELGSSVVDSKAGPRLSEEALRVVRQQQDSGKKLLGWCSLQPSPRDLEKPYDLLAPERQLHEALQRTKGAVGDALVGCVVASRRKRVRGIFGQDAFCVVGPRLRYQQLTIRSMGTTTGKVEAAIELPEEALKTLAAAAESMEKDKELEEAIQQRLRDTDSSLPLSQLHQAQRAVEKERSHE</sequence>
<evidence type="ECO:0000313" key="3">
    <source>
        <dbReference type="EMBL" id="CAL4799444.1"/>
    </source>
</evidence>